<dbReference type="EMBL" id="JAHHUM010002886">
    <property type="protein sequence ID" value="KAK5600441.1"/>
    <property type="molecule type" value="Genomic_DNA"/>
</dbReference>
<dbReference type="SUPFAM" id="SSF48726">
    <property type="entry name" value="Immunoglobulin"/>
    <property type="match status" value="3"/>
</dbReference>
<proteinExistence type="predicted"/>
<keyword evidence="1 5" id="KW-0732">Signal</keyword>
<dbReference type="InterPro" id="IPR036179">
    <property type="entry name" value="Ig-like_dom_sf"/>
</dbReference>
<dbReference type="InterPro" id="IPR052598">
    <property type="entry name" value="IgSF_CEA-related"/>
</dbReference>
<dbReference type="InterPro" id="IPR013151">
    <property type="entry name" value="Immunoglobulin_dom"/>
</dbReference>
<dbReference type="InterPro" id="IPR003598">
    <property type="entry name" value="Ig_sub2"/>
</dbReference>
<evidence type="ECO:0000256" key="2">
    <source>
        <dbReference type="ARBA" id="ARBA00023157"/>
    </source>
</evidence>
<organism evidence="7 8">
    <name type="scientific">Crenichthys baileyi</name>
    <name type="common">White River springfish</name>
    <dbReference type="NCBI Taxonomy" id="28760"/>
    <lineage>
        <taxon>Eukaryota</taxon>
        <taxon>Metazoa</taxon>
        <taxon>Chordata</taxon>
        <taxon>Craniata</taxon>
        <taxon>Vertebrata</taxon>
        <taxon>Euteleostomi</taxon>
        <taxon>Actinopterygii</taxon>
        <taxon>Neopterygii</taxon>
        <taxon>Teleostei</taxon>
        <taxon>Neoteleostei</taxon>
        <taxon>Acanthomorphata</taxon>
        <taxon>Ovalentaria</taxon>
        <taxon>Atherinomorphae</taxon>
        <taxon>Cyprinodontiformes</taxon>
        <taxon>Goodeidae</taxon>
        <taxon>Crenichthys</taxon>
    </lineage>
</organism>
<dbReference type="SMART" id="SM00408">
    <property type="entry name" value="IGc2"/>
    <property type="match status" value="2"/>
</dbReference>
<evidence type="ECO:0000256" key="1">
    <source>
        <dbReference type="ARBA" id="ARBA00022729"/>
    </source>
</evidence>
<dbReference type="PANTHER" id="PTHR44337">
    <property type="entry name" value="CARCINOEMBRYONIC ANTIGEN-RELATED CELL ADHESION MOLECULE 8"/>
    <property type="match status" value="1"/>
</dbReference>
<feature type="domain" description="Ig-like" evidence="6">
    <location>
        <begin position="218"/>
        <end position="304"/>
    </location>
</feature>
<evidence type="ECO:0000256" key="4">
    <source>
        <dbReference type="ARBA" id="ARBA00023319"/>
    </source>
</evidence>
<evidence type="ECO:0000313" key="8">
    <source>
        <dbReference type="Proteomes" id="UP001311232"/>
    </source>
</evidence>
<keyword evidence="4" id="KW-0393">Immunoglobulin domain</keyword>
<keyword evidence="2" id="KW-1015">Disulfide bond</keyword>
<dbReference type="Gene3D" id="2.60.40.10">
    <property type="entry name" value="Immunoglobulins"/>
    <property type="match status" value="3"/>
</dbReference>
<comment type="caution">
    <text evidence="7">The sequence shown here is derived from an EMBL/GenBank/DDBJ whole genome shotgun (WGS) entry which is preliminary data.</text>
</comment>
<keyword evidence="8" id="KW-1185">Reference proteome</keyword>
<keyword evidence="3" id="KW-0325">Glycoprotein</keyword>
<evidence type="ECO:0000313" key="7">
    <source>
        <dbReference type="EMBL" id="KAK5600441.1"/>
    </source>
</evidence>
<evidence type="ECO:0000259" key="6">
    <source>
        <dbReference type="PROSITE" id="PS50835"/>
    </source>
</evidence>
<dbReference type="PROSITE" id="PS50835">
    <property type="entry name" value="IG_LIKE"/>
    <property type="match status" value="2"/>
</dbReference>
<dbReference type="InterPro" id="IPR003599">
    <property type="entry name" value="Ig_sub"/>
</dbReference>
<name>A0AAV9QUX3_9TELE</name>
<evidence type="ECO:0000256" key="5">
    <source>
        <dbReference type="SAM" id="SignalP"/>
    </source>
</evidence>
<gene>
    <name evidence="7" type="ORF">CRENBAI_019697</name>
</gene>
<dbReference type="Pfam" id="PF00047">
    <property type="entry name" value="ig"/>
    <property type="match status" value="1"/>
</dbReference>
<accession>A0AAV9QUX3</accession>
<feature type="signal peptide" evidence="5">
    <location>
        <begin position="1"/>
        <end position="25"/>
    </location>
</feature>
<dbReference type="InterPro" id="IPR007110">
    <property type="entry name" value="Ig-like_dom"/>
</dbReference>
<dbReference type="InterPro" id="IPR013783">
    <property type="entry name" value="Ig-like_fold"/>
</dbReference>
<dbReference type="Pfam" id="PF13927">
    <property type="entry name" value="Ig_3"/>
    <property type="match status" value="1"/>
</dbReference>
<dbReference type="PANTHER" id="PTHR44337:SF20">
    <property type="entry name" value="CARCINOEMBRYONIC ANTIGEN-RELATED CELL ADHESION MOLECULE 5-RELATED"/>
    <property type="match status" value="1"/>
</dbReference>
<feature type="chain" id="PRO_5043810249" description="Ig-like domain-containing protein" evidence="5">
    <location>
        <begin position="26"/>
        <end position="336"/>
    </location>
</feature>
<protein>
    <recommendedName>
        <fullName evidence="6">Ig-like domain-containing protein</fullName>
    </recommendedName>
</protein>
<reference evidence="7 8" key="1">
    <citation type="submission" date="2021-06" db="EMBL/GenBank/DDBJ databases">
        <authorList>
            <person name="Palmer J.M."/>
        </authorList>
    </citation>
    <scope>NUCLEOTIDE SEQUENCE [LARGE SCALE GENOMIC DNA]</scope>
    <source>
        <strain evidence="7 8">MEX-2019</strain>
        <tissue evidence="7">Muscle</tissue>
    </source>
</reference>
<dbReference type="AlphaFoldDB" id="A0AAV9QUX3"/>
<dbReference type="Proteomes" id="UP001311232">
    <property type="component" value="Unassembled WGS sequence"/>
</dbReference>
<feature type="domain" description="Ig-like" evidence="6">
    <location>
        <begin position="123"/>
        <end position="213"/>
    </location>
</feature>
<dbReference type="SMART" id="SM00409">
    <property type="entry name" value="IG"/>
    <property type="match status" value="3"/>
</dbReference>
<evidence type="ECO:0000256" key="3">
    <source>
        <dbReference type="ARBA" id="ARBA00023180"/>
    </source>
</evidence>
<sequence length="336" mass="36037">MERNTCGASTIVLLTLLQGFLASDAVEVQPSMNPAVAGSTVTLSLFPPVTLTSGNWAVRETFILTWLGEQQAVFPGYTGRASVNVTTGALTLSSLTVTDSGVYKVQSGDPLLNANVSLTVVEPISNVTLNVNQSYLIELQTSGLIKCSVSTGSSLFFLWMNGSSEVTAGDRVQFTDGNSTLNIVSVSRYDSGPFRCDVSNPISNGTSDSVNFTISYGPDNMRLTVNGLNTTSFSAGSNLSMLCFTESNPPAHFQWTFRGNIVNVTGTMLELFNVREDQSGPYSCLAFNNLTNLHSNVTTHITISKSEQLEVNVFLLPLLMAGIFQINLALSVPRLL</sequence>